<feature type="compositionally biased region" description="Polar residues" evidence="1">
    <location>
        <begin position="144"/>
        <end position="168"/>
    </location>
</feature>
<evidence type="ECO:0000256" key="1">
    <source>
        <dbReference type="SAM" id="MobiDB-lite"/>
    </source>
</evidence>
<dbReference type="EnsemblMetazoa" id="CJA00045.1">
    <property type="protein sequence ID" value="CJA00045.1"/>
    <property type="gene ID" value="WBGene00119249"/>
</dbReference>
<keyword evidence="3" id="KW-1185">Reference proteome</keyword>
<feature type="region of interest" description="Disordered" evidence="1">
    <location>
        <begin position="97"/>
        <end position="178"/>
    </location>
</feature>
<reference evidence="2" key="2">
    <citation type="submission" date="2022-06" db="UniProtKB">
        <authorList>
            <consortium name="EnsemblMetazoa"/>
        </authorList>
    </citation>
    <scope>IDENTIFICATION</scope>
    <source>
        <strain evidence="2">DF5081</strain>
    </source>
</reference>
<accession>A0A8R1DE28</accession>
<organism evidence="2 3">
    <name type="scientific">Caenorhabditis japonica</name>
    <dbReference type="NCBI Taxonomy" id="281687"/>
    <lineage>
        <taxon>Eukaryota</taxon>
        <taxon>Metazoa</taxon>
        <taxon>Ecdysozoa</taxon>
        <taxon>Nematoda</taxon>
        <taxon>Chromadorea</taxon>
        <taxon>Rhabditida</taxon>
        <taxon>Rhabditina</taxon>
        <taxon>Rhabditomorpha</taxon>
        <taxon>Rhabditoidea</taxon>
        <taxon>Rhabditidae</taxon>
        <taxon>Peloderinae</taxon>
        <taxon>Caenorhabditis</taxon>
    </lineage>
</organism>
<proteinExistence type="predicted"/>
<protein>
    <submittedName>
        <fullName evidence="2">Uncharacterized protein</fullName>
    </submittedName>
</protein>
<name>A0A8R1DE28_CAEJA</name>
<dbReference type="AlphaFoldDB" id="A0A8R1DE28"/>
<evidence type="ECO:0000313" key="2">
    <source>
        <dbReference type="EnsemblMetazoa" id="CJA00045.1"/>
    </source>
</evidence>
<feature type="compositionally biased region" description="Low complexity" evidence="1">
    <location>
        <begin position="100"/>
        <end position="143"/>
    </location>
</feature>
<dbReference type="Proteomes" id="UP000005237">
    <property type="component" value="Unassembled WGS sequence"/>
</dbReference>
<evidence type="ECO:0000313" key="3">
    <source>
        <dbReference type="Proteomes" id="UP000005237"/>
    </source>
</evidence>
<sequence>MFDTGKFKEMVDYLNESPKPRINILELYVPTQNKIACSNCLTCPLKLGSLEIKRHVWCLIGPNGNISFSDFVFETSTTTTKLPSTKNGEVFISSGSEAANTTGSVPSTTVTSTTHSTSTSLSSTPLTSTSHSPSTLTTSLNTTKVNGSTGVSTSRSPAKSTNVFTSRSPAKPTNLPPMEMILDEDYPKDTTDPIDDIEDSSPPKVSFILFMIFIFLFL</sequence>
<reference evidence="3" key="1">
    <citation type="submission" date="2010-08" db="EMBL/GenBank/DDBJ databases">
        <authorList>
            <consortium name="Caenorhabditis japonica Sequencing Consortium"/>
            <person name="Wilson R.K."/>
        </authorList>
    </citation>
    <scope>NUCLEOTIDE SEQUENCE [LARGE SCALE GENOMIC DNA]</scope>
    <source>
        <strain evidence="3">DF5081</strain>
    </source>
</reference>